<evidence type="ECO:0000256" key="2">
    <source>
        <dbReference type="ARBA" id="ARBA00022741"/>
    </source>
</evidence>
<feature type="region of interest" description="Disordered" evidence="6">
    <location>
        <begin position="138"/>
        <end position="266"/>
    </location>
</feature>
<evidence type="ECO:0008006" key="11">
    <source>
        <dbReference type="Google" id="ProtNLM"/>
    </source>
</evidence>
<feature type="binding site" evidence="5">
    <location>
        <position position="452"/>
    </location>
    <ligand>
        <name>ATP</name>
        <dbReference type="ChEBI" id="CHEBI:30616"/>
    </ligand>
</feature>
<dbReference type="InterPro" id="IPR011009">
    <property type="entry name" value="Kinase-like_dom_sf"/>
</dbReference>
<dbReference type="Proteomes" id="UP001159427">
    <property type="component" value="Unassembled WGS sequence"/>
</dbReference>
<dbReference type="PANTHER" id="PTHR11042:SF136">
    <property type="entry name" value="EIF-2-ALPHA KINASE GCN2"/>
    <property type="match status" value="1"/>
</dbReference>
<feature type="domain" description="RWD" evidence="8">
    <location>
        <begin position="11"/>
        <end position="120"/>
    </location>
</feature>
<evidence type="ECO:0000256" key="4">
    <source>
        <dbReference type="ARBA" id="ARBA00022840"/>
    </source>
</evidence>
<dbReference type="InterPro" id="IPR000719">
    <property type="entry name" value="Prot_kinase_dom"/>
</dbReference>
<dbReference type="Gene3D" id="3.30.200.20">
    <property type="entry name" value="Phosphorylase Kinase, domain 1"/>
    <property type="match status" value="1"/>
</dbReference>
<comment type="caution">
    <text evidence="9">The sequence shown here is derived from an EMBL/GenBank/DDBJ whole genome shotgun (WGS) entry which is preliminary data.</text>
</comment>
<dbReference type="PROSITE" id="PS50908">
    <property type="entry name" value="RWD"/>
    <property type="match status" value="1"/>
</dbReference>
<dbReference type="Pfam" id="PF00069">
    <property type="entry name" value="Pkinase"/>
    <property type="match status" value="1"/>
</dbReference>
<dbReference type="InterPro" id="IPR016135">
    <property type="entry name" value="UBQ-conjugating_enzyme/RWD"/>
</dbReference>
<evidence type="ECO:0000256" key="1">
    <source>
        <dbReference type="ARBA" id="ARBA00022679"/>
    </source>
</evidence>
<evidence type="ECO:0000259" key="8">
    <source>
        <dbReference type="PROSITE" id="PS50908"/>
    </source>
</evidence>
<name>A0ABN8Q2B2_9CNID</name>
<dbReference type="PANTHER" id="PTHR11042">
    <property type="entry name" value="EUKARYOTIC TRANSLATION INITIATION FACTOR 2-ALPHA KINASE EIF2-ALPHA KINASE -RELATED"/>
    <property type="match status" value="1"/>
</dbReference>
<accession>A0ABN8Q2B2</accession>
<evidence type="ECO:0000259" key="7">
    <source>
        <dbReference type="PROSITE" id="PS50011"/>
    </source>
</evidence>
<evidence type="ECO:0000256" key="5">
    <source>
        <dbReference type="PROSITE-ProRule" id="PRU10141"/>
    </source>
</evidence>
<gene>
    <name evidence="9" type="ORF">PEVE_00001665</name>
</gene>
<organism evidence="9 10">
    <name type="scientific">Porites evermanni</name>
    <dbReference type="NCBI Taxonomy" id="104178"/>
    <lineage>
        <taxon>Eukaryota</taxon>
        <taxon>Metazoa</taxon>
        <taxon>Cnidaria</taxon>
        <taxon>Anthozoa</taxon>
        <taxon>Hexacorallia</taxon>
        <taxon>Scleractinia</taxon>
        <taxon>Fungiina</taxon>
        <taxon>Poritidae</taxon>
        <taxon>Porites</taxon>
    </lineage>
</organism>
<proteinExistence type="predicted"/>
<keyword evidence="4 5" id="KW-0067">ATP-binding</keyword>
<evidence type="ECO:0000256" key="3">
    <source>
        <dbReference type="ARBA" id="ARBA00022777"/>
    </source>
</evidence>
<dbReference type="InterPro" id="IPR050339">
    <property type="entry name" value="CC_SR_Kinase"/>
</dbReference>
<dbReference type="Gene3D" id="3.10.110.10">
    <property type="entry name" value="Ubiquitin Conjugating Enzyme"/>
    <property type="match status" value="1"/>
</dbReference>
<dbReference type="Pfam" id="PF05773">
    <property type="entry name" value="RWD"/>
    <property type="match status" value="1"/>
</dbReference>
<dbReference type="PROSITE" id="PS50011">
    <property type="entry name" value="PROTEIN_KINASE_DOM"/>
    <property type="match status" value="1"/>
</dbReference>
<keyword evidence="1" id="KW-0808">Transferase</keyword>
<evidence type="ECO:0000313" key="9">
    <source>
        <dbReference type="EMBL" id="CAH3155278.1"/>
    </source>
</evidence>
<dbReference type="CDD" id="cd23823">
    <property type="entry name" value="RWD_GCN2"/>
    <property type="match status" value="1"/>
</dbReference>
<keyword evidence="2 5" id="KW-0547">Nucleotide-binding</keyword>
<feature type="compositionally biased region" description="Polar residues" evidence="6">
    <location>
        <begin position="229"/>
        <end position="240"/>
    </location>
</feature>
<dbReference type="SMART" id="SM00591">
    <property type="entry name" value="RWD"/>
    <property type="match status" value="1"/>
</dbReference>
<evidence type="ECO:0000256" key="6">
    <source>
        <dbReference type="SAM" id="MobiDB-lite"/>
    </source>
</evidence>
<evidence type="ECO:0000313" key="10">
    <source>
        <dbReference type="Proteomes" id="UP001159427"/>
    </source>
</evidence>
<dbReference type="SUPFAM" id="SSF54495">
    <property type="entry name" value="UBC-like"/>
    <property type="match status" value="1"/>
</dbReference>
<dbReference type="SUPFAM" id="SSF56112">
    <property type="entry name" value="Protein kinase-like (PK-like)"/>
    <property type="match status" value="1"/>
</dbReference>
<keyword evidence="10" id="KW-1185">Reference proteome</keyword>
<dbReference type="PROSITE" id="PS00107">
    <property type="entry name" value="PROTEIN_KINASE_ATP"/>
    <property type="match status" value="1"/>
</dbReference>
<dbReference type="InterPro" id="IPR017441">
    <property type="entry name" value="Protein_kinase_ATP_BS"/>
</dbReference>
<sequence length="484" mass="54743">MEESCSERQENELQAIQAIYMDDFQDLREKPEHPPKVCLKLTPLQSVVAKEVYARVELIVQYSADYPDRSPKISLCNATGISDEDLSKLQNELQLMAADLVGEVMVLQLAHHVQTCLHKHNKPQLSFYEKMMANKQKEEERKLAAKREKQQMEIRANKEREENEKREIEEELQRREEAMRESKRRRTVVITEKNSKADQPASTQSLKTRDGEKSPVMETPPTLQKKHSGNSIALFQPSSPKKTDTIIGPGSSILRRRRSSESLPDDSFTGTRVITFSSKGEQVVHCGKCLGQGSSGSRVYSAMNVTLGELNAVCEWSLSAATTTSNQQHDLQGRLLKQVSSVKQEILSLANRVSHPNLTHYLAINVQETASSVKVQVKIIKNVRPCISEGRLSPVNQPEHEEPVPDFSFFSGVPGKSRVKCEFEELQFLGKGGFGNVIKVRNKLDNCLYAVKRIPLNPKSSQFTKRIMREVQLISRLNHENVVR</sequence>
<protein>
    <recommendedName>
        <fullName evidence="11">Eukaryotic translation initiation factor 2-alpha kinase 4</fullName>
    </recommendedName>
</protein>
<dbReference type="InterPro" id="IPR006575">
    <property type="entry name" value="RWD_dom"/>
</dbReference>
<keyword evidence="3" id="KW-0418">Kinase</keyword>
<feature type="compositionally biased region" description="Basic and acidic residues" evidence="6">
    <location>
        <begin position="138"/>
        <end position="181"/>
    </location>
</feature>
<dbReference type="EMBL" id="CALNXI010001095">
    <property type="protein sequence ID" value="CAH3155278.1"/>
    <property type="molecule type" value="Genomic_DNA"/>
</dbReference>
<reference evidence="9 10" key="1">
    <citation type="submission" date="2022-05" db="EMBL/GenBank/DDBJ databases">
        <authorList>
            <consortium name="Genoscope - CEA"/>
            <person name="William W."/>
        </authorList>
    </citation>
    <scope>NUCLEOTIDE SEQUENCE [LARGE SCALE GENOMIC DNA]</scope>
</reference>
<feature type="domain" description="Protein kinase" evidence="7">
    <location>
        <begin position="423"/>
        <end position="484"/>
    </location>
</feature>